<comment type="caution">
    <text evidence="1">The sequence shown here is derived from an EMBL/GenBank/DDBJ whole genome shotgun (WGS) entry which is preliminary data.</text>
</comment>
<dbReference type="EMBL" id="NBII01000013">
    <property type="protein sequence ID" value="TQF64786.1"/>
    <property type="molecule type" value="Genomic_DNA"/>
</dbReference>
<evidence type="ECO:0008006" key="3">
    <source>
        <dbReference type="Google" id="ProtNLM"/>
    </source>
</evidence>
<dbReference type="InParanoid" id="A0A541AXJ4"/>
<proteinExistence type="predicted"/>
<accession>A0A541AXJ4</accession>
<dbReference type="OrthoDB" id="5428969at2759"/>
<geneLocation type="mitochondrion" evidence="1"/>
<reference evidence="1 2" key="1">
    <citation type="journal article" date="2017" name="Mol. Ecol.">
        <title>Comparative and population genomic landscape of Phellinus noxius: A hypervariable fungus causing root rot in trees.</title>
        <authorList>
            <person name="Chung C.L."/>
            <person name="Lee T.J."/>
            <person name="Akiba M."/>
            <person name="Lee H.H."/>
            <person name="Kuo T.H."/>
            <person name="Liu D."/>
            <person name="Ke H.M."/>
            <person name="Yokoi T."/>
            <person name="Roa M.B."/>
            <person name="Lu M.J."/>
            <person name="Chang Y.Y."/>
            <person name="Ann P.J."/>
            <person name="Tsai J.N."/>
            <person name="Chen C.Y."/>
            <person name="Tzean S.S."/>
            <person name="Ota Y."/>
            <person name="Hattori T."/>
            <person name="Sahashi N."/>
            <person name="Liou R.F."/>
            <person name="Kikuchi T."/>
            <person name="Tsai I.J."/>
        </authorList>
    </citation>
    <scope>NUCLEOTIDE SEQUENCE [LARGE SCALE GENOMIC DNA]</scope>
    <source>
        <strain evidence="1 2">FFPRI411160</strain>
    </source>
</reference>
<dbReference type="Proteomes" id="UP000217199">
    <property type="component" value="Unassembled WGS sequence"/>
</dbReference>
<evidence type="ECO:0000313" key="2">
    <source>
        <dbReference type="Proteomes" id="UP000217199"/>
    </source>
</evidence>
<evidence type="ECO:0000313" key="1">
    <source>
        <dbReference type="EMBL" id="TQF64786.1"/>
    </source>
</evidence>
<keyword evidence="1" id="KW-0496">Mitochondrion</keyword>
<dbReference type="AlphaFoldDB" id="A0A541AXJ4"/>
<sequence length="661" mass="75889">MKLNKLNKLLELIYHETGNLYEFKAEELSLLDAVNKLLYKLSGMDRGDELTVVKLQEFVNIILLKLYHYKSLGFVNTEVMEQNEVYLLFRSLYEKYVDVFSKGNVHSMFELEHFHNVILLILILELELKMLDPLLSIDELDDLKALRSKVLKNVSAPLRSSLSIKSFVKRIYTGFDTEYGTLEYSKTDLLCLTTSTYIGVFLRVKSLKLDYTITNHHDTAQEPVTSGLLNLLVRLIRLVKGKGDHKIADLLLRLRSNSDVEELSLKGDKLFRFSKILKPSDFINKYFDLTADSSFHSFRNLMDISLNITKDLFTEDILKFTSELLSVGIDVETTRLKIHKEVYLLAHFTTADISSWSDFEEVKELFSILRKCFITISNKKAYKGWKVFLRDTSLLSPTTQSLGAIGELYSDLGLNKIDLPKSSKNNMRLFMQEDFNKFKEYAMKDSVITLWHALQVEYSNYEFSNSFSIPITLSSLATNYLYKELVDTVIGRKNYHNPQVNGIFGMKSLSKVFTPLGIECCGELHEYIDYYLGSYHGGRNESFMYGVINGTFYDYDLPGAYPTAMSLIDYADWNRQITIPKMSGDDFMDKYGDYLIESYTSLKVKFQFPASVMYPNLAVRLDKGSVIYPLSGVSFCTGLEIQLALILGCKLTVDIIQQDIK</sequence>
<gene>
    <name evidence="1" type="ORF">PNOK_m000067</name>
</gene>
<organism evidence="1 2">
    <name type="scientific">Pyrrhoderma noxium</name>
    <dbReference type="NCBI Taxonomy" id="2282107"/>
    <lineage>
        <taxon>Eukaryota</taxon>
        <taxon>Fungi</taxon>
        <taxon>Dikarya</taxon>
        <taxon>Basidiomycota</taxon>
        <taxon>Agaricomycotina</taxon>
        <taxon>Agaricomycetes</taxon>
        <taxon>Hymenochaetales</taxon>
        <taxon>Hymenochaetaceae</taxon>
        <taxon>Pyrrhoderma</taxon>
    </lineage>
</organism>
<name>A0A541AXJ4_9AGAM</name>
<keyword evidence="2" id="KW-1185">Reference proteome</keyword>
<protein>
    <recommendedName>
        <fullName evidence="3">DNA-directed DNA polymerase</fullName>
    </recommendedName>
</protein>